<feature type="region of interest" description="Disordered" evidence="1">
    <location>
        <begin position="20"/>
        <end position="55"/>
    </location>
</feature>
<name>A5Z9R2_9FIRM</name>
<evidence type="ECO:0000313" key="3">
    <source>
        <dbReference type="Proteomes" id="UP000006000"/>
    </source>
</evidence>
<reference evidence="2 3" key="2">
    <citation type="submission" date="2007-04" db="EMBL/GenBank/DDBJ databases">
        <title>Draft genome sequence of Eubacterium ventriosum (ATCC 27560).</title>
        <authorList>
            <person name="Sudarsanam P."/>
            <person name="Ley R."/>
            <person name="Guruge J."/>
            <person name="Turnbaugh P.J."/>
            <person name="Mahowald M."/>
            <person name="Liep D."/>
            <person name="Gordon J."/>
        </authorList>
    </citation>
    <scope>NUCLEOTIDE SEQUENCE [LARGE SCALE GENOMIC DNA]</scope>
    <source>
        <strain evidence="2 3">ATCC 27560</strain>
    </source>
</reference>
<accession>A5Z9R2</accession>
<dbReference type="HOGENOM" id="CLU_3025538_0_0_9"/>
<gene>
    <name evidence="2" type="ORF">EUBVEN_02458</name>
</gene>
<proteinExistence type="predicted"/>
<evidence type="ECO:0000256" key="1">
    <source>
        <dbReference type="SAM" id="MobiDB-lite"/>
    </source>
</evidence>
<dbReference type="EMBL" id="AAVL02000037">
    <property type="protein sequence ID" value="EDM50506.1"/>
    <property type="molecule type" value="Genomic_DNA"/>
</dbReference>
<dbReference type="Proteomes" id="UP000006000">
    <property type="component" value="Unassembled WGS sequence"/>
</dbReference>
<protein>
    <submittedName>
        <fullName evidence="2">Uncharacterized protein</fullName>
    </submittedName>
</protein>
<sequence>MAEKFNHIAYICSYCGARQVKSAGSGRPAPGTCARKGKTRDGRSKPHTWVIDKKF</sequence>
<feature type="compositionally biased region" description="Basic and acidic residues" evidence="1">
    <location>
        <begin position="39"/>
        <end position="55"/>
    </location>
</feature>
<dbReference type="STRING" id="411463.EUBVEN_02458"/>
<evidence type="ECO:0000313" key="2">
    <source>
        <dbReference type="EMBL" id="EDM50506.1"/>
    </source>
</evidence>
<comment type="caution">
    <text evidence="2">The sequence shown here is derived from an EMBL/GenBank/DDBJ whole genome shotgun (WGS) entry which is preliminary data.</text>
</comment>
<dbReference type="RefSeq" id="WP_005363973.1">
    <property type="nucleotide sequence ID" value="NZ_DS264286.1"/>
</dbReference>
<reference evidence="2 3" key="1">
    <citation type="submission" date="2007-03" db="EMBL/GenBank/DDBJ databases">
        <authorList>
            <person name="Fulton L."/>
            <person name="Clifton S."/>
            <person name="Fulton B."/>
            <person name="Xu J."/>
            <person name="Minx P."/>
            <person name="Pepin K.H."/>
            <person name="Johnson M."/>
            <person name="Thiruvilangam P."/>
            <person name="Bhonagiri V."/>
            <person name="Nash W.E."/>
            <person name="Mardis E.R."/>
            <person name="Wilson R.K."/>
        </authorList>
    </citation>
    <scope>NUCLEOTIDE SEQUENCE [LARGE SCALE GENOMIC DNA]</scope>
    <source>
        <strain evidence="2 3">ATCC 27560</strain>
    </source>
</reference>
<organism evidence="2 3">
    <name type="scientific">Eubacterium ventriosum ATCC 27560</name>
    <dbReference type="NCBI Taxonomy" id="411463"/>
    <lineage>
        <taxon>Bacteria</taxon>
        <taxon>Bacillati</taxon>
        <taxon>Bacillota</taxon>
        <taxon>Clostridia</taxon>
        <taxon>Eubacteriales</taxon>
        <taxon>Eubacteriaceae</taxon>
        <taxon>Eubacterium</taxon>
    </lineage>
</organism>
<dbReference type="AlphaFoldDB" id="A5Z9R2"/>